<dbReference type="Pfam" id="PF01765">
    <property type="entry name" value="RRF"/>
    <property type="match status" value="1"/>
</dbReference>
<keyword evidence="3 5" id="KW-0963">Cytoplasm</keyword>
<sequence length="185" mass="21112">MLNDIFEEVCDQMEKTIEFLRSDLGSIRTGRASRGLVDKIRVDYFGASTPLQQLASISIPEPRSLMLNPYDKTAVPLIEKAIMASELGITPSSDGKVIRLNFPPLTEDRRKQLVKMIKKKGEDSKVALRNIRRDYNESVKELKKEGDIPEDEMNRGLKKIQDYTDEYSARVDETITAKEKEIMSE</sequence>
<dbReference type="EMBL" id="PGXC01000005">
    <property type="protein sequence ID" value="PKK90525.1"/>
    <property type="molecule type" value="Genomic_DNA"/>
</dbReference>
<dbReference type="GO" id="GO:0043023">
    <property type="term" value="F:ribosomal large subunit binding"/>
    <property type="evidence" value="ECO:0007669"/>
    <property type="project" value="TreeGrafter"/>
</dbReference>
<dbReference type="FunFam" id="3.30.1360.40:FF:000001">
    <property type="entry name" value="Ribosome-recycling factor"/>
    <property type="match status" value="1"/>
</dbReference>
<comment type="similarity">
    <text evidence="2 5">Belongs to the RRF family.</text>
</comment>
<dbReference type="SUPFAM" id="SSF55194">
    <property type="entry name" value="Ribosome recycling factor, RRF"/>
    <property type="match status" value="1"/>
</dbReference>
<feature type="region of interest" description="Disordered" evidence="6">
    <location>
        <begin position="140"/>
        <end position="159"/>
    </location>
</feature>
<dbReference type="GO" id="GO:0005737">
    <property type="term" value="C:cytoplasm"/>
    <property type="evidence" value="ECO:0007669"/>
    <property type="project" value="UniProtKB-SubCell"/>
</dbReference>
<dbReference type="NCBIfam" id="TIGR00496">
    <property type="entry name" value="frr"/>
    <property type="match status" value="1"/>
</dbReference>
<dbReference type="PANTHER" id="PTHR20982:SF3">
    <property type="entry name" value="MITOCHONDRIAL RIBOSOME RECYCLING FACTOR PSEUDO 1"/>
    <property type="match status" value="1"/>
</dbReference>
<dbReference type="Gene3D" id="1.10.132.20">
    <property type="entry name" value="Ribosome-recycling factor"/>
    <property type="match status" value="1"/>
</dbReference>
<dbReference type="InterPro" id="IPR023584">
    <property type="entry name" value="Ribosome_recyc_fac_dom"/>
</dbReference>
<evidence type="ECO:0000256" key="4">
    <source>
        <dbReference type="ARBA" id="ARBA00022917"/>
    </source>
</evidence>
<dbReference type="HAMAP" id="MF_00040">
    <property type="entry name" value="RRF"/>
    <property type="match status" value="1"/>
</dbReference>
<dbReference type="AlphaFoldDB" id="A0A2N1PQB2"/>
<dbReference type="CDD" id="cd00520">
    <property type="entry name" value="RRF"/>
    <property type="match status" value="1"/>
</dbReference>
<dbReference type="FunFam" id="1.10.132.20:FF:000001">
    <property type="entry name" value="Ribosome-recycling factor"/>
    <property type="match status" value="1"/>
</dbReference>
<dbReference type="PANTHER" id="PTHR20982">
    <property type="entry name" value="RIBOSOME RECYCLING FACTOR"/>
    <property type="match status" value="1"/>
</dbReference>
<reference evidence="8 9" key="1">
    <citation type="journal article" date="2017" name="ISME J.">
        <title>Potential for microbial H2 and metal transformations associated with novel bacteria and archaea in deep terrestrial subsurface sediments.</title>
        <authorList>
            <person name="Hernsdorf A.W."/>
            <person name="Amano Y."/>
            <person name="Miyakawa K."/>
            <person name="Ise K."/>
            <person name="Suzuki Y."/>
            <person name="Anantharaman K."/>
            <person name="Probst A."/>
            <person name="Burstein D."/>
            <person name="Thomas B.C."/>
            <person name="Banfield J.F."/>
        </authorList>
    </citation>
    <scope>NUCLEOTIDE SEQUENCE [LARGE SCALE GENOMIC DNA]</scope>
    <source>
        <strain evidence="8">HGW-Wallbacteria-1</strain>
    </source>
</reference>
<dbReference type="InterPro" id="IPR036191">
    <property type="entry name" value="RRF_sf"/>
</dbReference>
<keyword evidence="4 5" id="KW-0648">Protein biosynthesis</keyword>
<comment type="subcellular location">
    <subcellularLocation>
        <location evidence="1 5">Cytoplasm</location>
    </subcellularLocation>
</comment>
<protein>
    <recommendedName>
        <fullName evidence="5">Ribosome-recycling factor</fullName>
        <shortName evidence="5">RRF</shortName>
    </recommendedName>
    <alternativeName>
        <fullName evidence="5">Ribosome-releasing factor</fullName>
    </alternativeName>
</protein>
<comment type="caution">
    <text evidence="8">The sequence shown here is derived from an EMBL/GenBank/DDBJ whole genome shotgun (WGS) entry which is preliminary data.</text>
</comment>
<dbReference type="InterPro" id="IPR002661">
    <property type="entry name" value="Ribosome_recyc_fac"/>
</dbReference>
<feature type="domain" description="Ribosome recycling factor" evidence="7">
    <location>
        <begin position="21"/>
        <end position="183"/>
    </location>
</feature>
<evidence type="ECO:0000256" key="6">
    <source>
        <dbReference type="SAM" id="MobiDB-lite"/>
    </source>
</evidence>
<proteinExistence type="inferred from homology"/>
<organism evidence="8 9">
    <name type="scientific">Candidatus Wallbacteria bacterium HGW-Wallbacteria-1</name>
    <dbReference type="NCBI Taxonomy" id="2013854"/>
    <lineage>
        <taxon>Bacteria</taxon>
        <taxon>Candidatus Walliibacteriota</taxon>
    </lineage>
</organism>
<evidence type="ECO:0000256" key="3">
    <source>
        <dbReference type="ARBA" id="ARBA00022490"/>
    </source>
</evidence>
<evidence type="ECO:0000313" key="9">
    <source>
        <dbReference type="Proteomes" id="UP000233256"/>
    </source>
</evidence>
<dbReference type="Gene3D" id="3.30.1360.40">
    <property type="match status" value="1"/>
</dbReference>
<evidence type="ECO:0000259" key="7">
    <source>
        <dbReference type="Pfam" id="PF01765"/>
    </source>
</evidence>
<evidence type="ECO:0000256" key="1">
    <source>
        <dbReference type="ARBA" id="ARBA00004496"/>
    </source>
</evidence>
<dbReference type="GO" id="GO:0006415">
    <property type="term" value="P:translational termination"/>
    <property type="evidence" value="ECO:0007669"/>
    <property type="project" value="UniProtKB-UniRule"/>
</dbReference>
<evidence type="ECO:0000256" key="2">
    <source>
        <dbReference type="ARBA" id="ARBA00005912"/>
    </source>
</evidence>
<dbReference type="Proteomes" id="UP000233256">
    <property type="component" value="Unassembled WGS sequence"/>
</dbReference>
<gene>
    <name evidence="5" type="primary">frr</name>
    <name evidence="8" type="ORF">CVV64_09185</name>
</gene>
<evidence type="ECO:0000256" key="5">
    <source>
        <dbReference type="HAMAP-Rule" id="MF_00040"/>
    </source>
</evidence>
<name>A0A2N1PQB2_9BACT</name>
<accession>A0A2N1PQB2</accession>
<comment type="function">
    <text evidence="5">Responsible for the release of ribosomes from messenger RNA at the termination of protein biosynthesis. May increase the efficiency of translation by recycling ribosomes from one round of translation to another.</text>
</comment>
<evidence type="ECO:0000313" key="8">
    <source>
        <dbReference type="EMBL" id="PKK90525.1"/>
    </source>
</evidence>